<comment type="caution">
    <text evidence="2">The sequence shown here is derived from an EMBL/GenBank/DDBJ whole genome shotgun (WGS) entry which is preliminary data.</text>
</comment>
<proteinExistence type="predicted"/>
<evidence type="ECO:0000313" key="2">
    <source>
        <dbReference type="EMBL" id="NEK15058.1"/>
    </source>
</evidence>
<keyword evidence="1" id="KW-1133">Transmembrane helix</keyword>
<accession>A0A7K3VEL5</accession>
<feature type="transmembrane region" description="Helical" evidence="1">
    <location>
        <begin position="61"/>
        <end position="81"/>
    </location>
</feature>
<protein>
    <recommendedName>
        <fullName evidence="4">SLATT domain-containing protein</fullName>
    </recommendedName>
</protein>
<dbReference type="RefSeq" id="WP_164046589.1">
    <property type="nucleotide sequence ID" value="NZ_WUFV01000004.1"/>
</dbReference>
<dbReference type="EMBL" id="WUFV01000004">
    <property type="protein sequence ID" value="NEK15058.1"/>
    <property type="molecule type" value="Genomic_DNA"/>
</dbReference>
<organism evidence="2 3">
    <name type="scientific">Rhizobium leguminosarum</name>
    <dbReference type="NCBI Taxonomy" id="384"/>
    <lineage>
        <taxon>Bacteria</taxon>
        <taxon>Pseudomonadati</taxon>
        <taxon>Pseudomonadota</taxon>
        <taxon>Alphaproteobacteria</taxon>
        <taxon>Hyphomicrobiales</taxon>
        <taxon>Rhizobiaceae</taxon>
        <taxon>Rhizobium/Agrobacterium group</taxon>
        <taxon>Rhizobium</taxon>
    </lineage>
</organism>
<dbReference type="AlphaFoldDB" id="A0A7K3VEL5"/>
<keyword evidence="1" id="KW-0472">Membrane</keyword>
<keyword evidence="1" id="KW-0812">Transmembrane</keyword>
<sequence length="187" mass="20974">MTIERSRENVHFNVLRNALYHTARRMTLDRWNRWCSFLVIVLGAAAMADALKIYGVDIQRGSVGAAVAVVGAAQLVFDFGGRARDHQTLQRAYYHLLSDIEANPNPSEDVVAGWYSQMIRIAGDEPPMMRALDAKAYNDAIDASGYYDRNQRLIIPVTHKLLGQFLSFEGAPYDTIAEVEERKKLAA</sequence>
<gene>
    <name evidence="2" type="ORF">GR257_09335</name>
</gene>
<evidence type="ECO:0000256" key="1">
    <source>
        <dbReference type="SAM" id="Phobius"/>
    </source>
</evidence>
<reference evidence="2 3" key="1">
    <citation type="submission" date="2019-12" db="EMBL/GenBank/DDBJ databases">
        <title>Rhizobium genotypes associated with high levels of biological nitrogen fixation by grain legumes in a temperate-maritime cropping system.</title>
        <authorList>
            <person name="Maluk M."/>
            <person name="Francesc Ferrando Molina F."/>
            <person name="Lopez Del Egido L."/>
            <person name="Lafos M."/>
            <person name="Langarica-Fuentes A."/>
            <person name="Gebre Yohannes G."/>
            <person name="Young M.W."/>
            <person name="Martin P."/>
            <person name="Gantlett R."/>
            <person name="Kenicer G."/>
            <person name="Hawes C."/>
            <person name="Begg G.S."/>
            <person name="Quilliam R.S."/>
            <person name="Squire G.R."/>
            <person name="Poole P.S."/>
            <person name="Young P.W."/>
            <person name="Iannetta P.M."/>
            <person name="James E.K."/>
        </authorList>
    </citation>
    <scope>NUCLEOTIDE SEQUENCE [LARGE SCALE GENOMIC DNA]</scope>
    <source>
        <strain evidence="2 3">JHI54</strain>
    </source>
</reference>
<feature type="transmembrane region" description="Helical" evidence="1">
    <location>
        <begin position="34"/>
        <end position="55"/>
    </location>
</feature>
<name>A0A7K3VEL5_RHILE</name>
<evidence type="ECO:0008006" key="4">
    <source>
        <dbReference type="Google" id="ProtNLM"/>
    </source>
</evidence>
<dbReference type="Proteomes" id="UP000471705">
    <property type="component" value="Unassembled WGS sequence"/>
</dbReference>
<evidence type="ECO:0000313" key="3">
    <source>
        <dbReference type="Proteomes" id="UP000471705"/>
    </source>
</evidence>